<name>A0A4C1TTW7_EUMVA</name>
<dbReference type="AlphaFoldDB" id="A0A4C1TTW7"/>
<sequence length="286" mass="32251">MCSATIFRRCRRLGLVSFHGGVYLAPNGLTHFRNLIKYIFTRFRRIAPTDKTLIVKIKASTSLTLCEEGPRRLAALTVTLRSPRTPRDAGRRLPHIHLLLPDCVTQEQSDFRAITFSQPNDYCFILAVEDQLDIGEGRASAAHAPRGGRGPVVEIKWTNSSVDLPLKYNARNCHCEGRLRRESASARTARAARAFLETLRMRGPALLYLSYRLIPLFLVMTLNHRTIRPPSTQCGLRPLCRGMSGTGHLEEERHIDYRGRTADATTSHWSESDETEENESIVKLIG</sequence>
<reference evidence="2 3" key="1">
    <citation type="journal article" date="2019" name="Commun. Biol.">
        <title>The bagworm genome reveals a unique fibroin gene that provides high tensile strength.</title>
        <authorList>
            <person name="Kono N."/>
            <person name="Nakamura H."/>
            <person name="Ohtoshi R."/>
            <person name="Tomita M."/>
            <person name="Numata K."/>
            <person name="Arakawa K."/>
        </authorList>
    </citation>
    <scope>NUCLEOTIDE SEQUENCE [LARGE SCALE GENOMIC DNA]</scope>
</reference>
<proteinExistence type="predicted"/>
<gene>
    <name evidence="2" type="ORF">EVAR_8796_1</name>
</gene>
<organism evidence="2 3">
    <name type="scientific">Eumeta variegata</name>
    <name type="common">Bagworm moth</name>
    <name type="synonym">Eumeta japonica</name>
    <dbReference type="NCBI Taxonomy" id="151549"/>
    <lineage>
        <taxon>Eukaryota</taxon>
        <taxon>Metazoa</taxon>
        <taxon>Ecdysozoa</taxon>
        <taxon>Arthropoda</taxon>
        <taxon>Hexapoda</taxon>
        <taxon>Insecta</taxon>
        <taxon>Pterygota</taxon>
        <taxon>Neoptera</taxon>
        <taxon>Endopterygota</taxon>
        <taxon>Lepidoptera</taxon>
        <taxon>Glossata</taxon>
        <taxon>Ditrysia</taxon>
        <taxon>Tineoidea</taxon>
        <taxon>Psychidae</taxon>
        <taxon>Oiketicinae</taxon>
        <taxon>Eumeta</taxon>
    </lineage>
</organism>
<comment type="caution">
    <text evidence="2">The sequence shown here is derived from an EMBL/GenBank/DDBJ whole genome shotgun (WGS) entry which is preliminary data.</text>
</comment>
<evidence type="ECO:0000313" key="2">
    <source>
        <dbReference type="EMBL" id="GBP17439.1"/>
    </source>
</evidence>
<evidence type="ECO:0000256" key="1">
    <source>
        <dbReference type="SAM" id="MobiDB-lite"/>
    </source>
</evidence>
<accession>A0A4C1TTW7</accession>
<dbReference type="EMBL" id="BGZK01000087">
    <property type="protein sequence ID" value="GBP17439.1"/>
    <property type="molecule type" value="Genomic_DNA"/>
</dbReference>
<evidence type="ECO:0000313" key="3">
    <source>
        <dbReference type="Proteomes" id="UP000299102"/>
    </source>
</evidence>
<protein>
    <submittedName>
        <fullName evidence="2">Uncharacterized protein</fullName>
    </submittedName>
</protein>
<feature type="region of interest" description="Disordered" evidence="1">
    <location>
        <begin position="260"/>
        <end position="286"/>
    </location>
</feature>
<keyword evidence="3" id="KW-1185">Reference proteome</keyword>
<dbReference type="Proteomes" id="UP000299102">
    <property type="component" value="Unassembled WGS sequence"/>
</dbReference>